<dbReference type="InterPro" id="IPR036676">
    <property type="entry name" value="PurM-like_C_sf"/>
</dbReference>
<feature type="binding site" evidence="1">
    <location>
        <position position="221"/>
    </location>
    <ligand>
        <name>Mg(2+)</name>
        <dbReference type="ChEBI" id="CHEBI:18420"/>
        <label>3</label>
    </ligand>
</feature>
<feature type="domain" description="PurM-like N-terminal" evidence="2">
    <location>
        <begin position="39"/>
        <end position="149"/>
    </location>
</feature>
<keyword evidence="1" id="KW-0784">Thiamine biosynthesis</keyword>
<dbReference type="InterPro" id="IPR006283">
    <property type="entry name" value="ThiL-like"/>
</dbReference>
<dbReference type="GO" id="GO:0009228">
    <property type="term" value="P:thiamine biosynthetic process"/>
    <property type="evidence" value="ECO:0007669"/>
    <property type="project" value="UniProtKB-KW"/>
</dbReference>
<dbReference type="SUPFAM" id="SSF56042">
    <property type="entry name" value="PurM C-terminal domain-like"/>
    <property type="match status" value="1"/>
</dbReference>
<reference evidence="3 4" key="1">
    <citation type="submission" date="2020-03" db="EMBL/GenBank/DDBJ databases">
        <title>Sequencing the genomes of 1000 actinobacteria strains.</title>
        <authorList>
            <person name="Klenk H.-P."/>
        </authorList>
    </citation>
    <scope>NUCLEOTIDE SEQUENCE [LARGE SCALE GENOMIC DNA]</scope>
    <source>
        <strain evidence="3 4">DSM 45685</strain>
    </source>
</reference>
<dbReference type="GO" id="GO:0005524">
    <property type="term" value="F:ATP binding"/>
    <property type="evidence" value="ECO:0007669"/>
    <property type="project" value="UniProtKB-UniRule"/>
</dbReference>
<comment type="similarity">
    <text evidence="1">Belongs to the thiamine-monophosphate kinase family.</text>
</comment>
<dbReference type="PANTHER" id="PTHR30270">
    <property type="entry name" value="THIAMINE-MONOPHOSPHATE KINASE"/>
    <property type="match status" value="1"/>
</dbReference>
<keyword evidence="4" id="KW-1185">Reference proteome</keyword>
<comment type="caution">
    <text evidence="3">The sequence shown here is derived from an EMBL/GenBank/DDBJ whole genome shotgun (WGS) entry which is preliminary data.</text>
</comment>
<dbReference type="NCBIfam" id="NF004351">
    <property type="entry name" value="PRK05731.1-4"/>
    <property type="match status" value="1"/>
</dbReference>
<gene>
    <name evidence="1" type="primary">thiL</name>
    <name evidence="3" type="ORF">FHU38_003984</name>
</gene>
<sequence length="322" mass="32688">MDGSPTPGGQTVSAIGEFGLIREVTAGRAQPSTTLLGPGDDAAVVAAPDGRVVVTTDTLVQGVHFRLDWSSPGNVGRKAVAVNLADICAMGAVATSVVVGLACPPETPLSVVTELFDGIAAEAERARVGVVGGDMVSGKEIVISITALGDLGGRPPVTRSGARPGDVLALCGRLGWAAAGLAVLGRGFRSPVGVVNAQRYPEPPYAAGPQAAIAGATSMIDVSDGLLADLGHLARASGVGFDVRTELLTVAPKLVDVGTALGADPLHWVLTGGEDHALAATFPSTVDLPQGWTRIGATLMPESGVTVDGAPYERETGWEHWR</sequence>
<evidence type="ECO:0000313" key="3">
    <source>
        <dbReference type="EMBL" id="NIJ13640.1"/>
    </source>
</evidence>
<dbReference type="SUPFAM" id="SSF55326">
    <property type="entry name" value="PurM N-terminal domain-like"/>
    <property type="match status" value="1"/>
</dbReference>
<dbReference type="Pfam" id="PF00586">
    <property type="entry name" value="AIRS"/>
    <property type="match status" value="1"/>
</dbReference>
<protein>
    <recommendedName>
        <fullName evidence="1">Thiamine-monophosphate kinase</fullName>
        <shortName evidence="1">TMP kinase</shortName>
        <shortName evidence="1">Thiamine-phosphate kinase</shortName>
        <ecNumber evidence="1">2.7.4.16</ecNumber>
    </recommendedName>
</protein>
<proteinExistence type="inferred from homology"/>
<keyword evidence="1 3" id="KW-0808">Transferase</keyword>
<dbReference type="GO" id="GO:0009229">
    <property type="term" value="P:thiamine diphosphate biosynthetic process"/>
    <property type="evidence" value="ECO:0007669"/>
    <property type="project" value="UniProtKB-UniRule"/>
</dbReference>
<dbReference type="Gene3D" id="3.90.650.10">
    <property type="entry name" value="PurM-like C-terminal domain"/>
    <property type="match status" value="1"/>
</dbReference>
<dbReference type="UniPathway" id="UPA00060">
    <property type="reaction ID" value="UER00142"/>
</dbReference>
<dbReference type="PANTHER" id="PTHR30270:SF0">
    <property type="entry name" value="THIAMINE-MONOPHOSPHATE KINASE"/>
    <property type="match status" value="1"/>
</dbReference>
<keyword evidence="1" id="KW-0547">Nucleotide-binding</keyword>
<dbReference type="InterPro" id="IPR016188">
    <property type="entry name" value="PurM-like_N"/>
</dbReference>
<name>A0A7X5UT11_9PSEU</name>
<dbReference type="GO" id="GO:0009030">
    <property type="term" value="F:thiamine-phosphate kinase activity"/>
    <property type="evidence" value="ECO:0007669"/>
    <property type="project" value="UniProtKB-UniRule"/>
</dbReference>
<dbReference type="Gene3D" id="3.30.1330.10">
    <property type="entry name" value="PurM-like, N-terminal domain"/>
    <property type="match status" value="1"/>
</dbReference>
<dbReference type="PIRSF" id="PIRSF005303">
    <property type="entry name" value="Thiam_monoph_kin"/>
    <property type="match status" value="1"/>
</dbReference>
<dbReference type="CDD" id="cd02194">
    <property type="entry name" value="ThiL"/>
    <property type="match status" value="1"/>
</dbReference>
<comment type="miscellaneous">
    <text evidence="1">Reaction mechanism of ThiL seems to utilize a direct, inline transfer of the gamma-phosphate of ATP to TMP rather than a phosphorylated enzyme intermediate.</text>
</comment>
<keyword evidence="1" id="KW-0479">Metal-binding</keyword>
<feature type="binding site" evidence="1">
    <location>
        <position position="86"/>
    </location>
    <ligand>
        <name>Mg(2+)</name>
        <dbReference type="ChEBI" id="CHEBI:18420"/>
        <label>3</label>
    </ligand>
</feature>
<evidence type="ECO:0000313" key="4">
    <source>
        <dbReference type="Proteomes" id="UP000545493"/>
    </source>
</evidence>
<feature type="binding site" evidence="1">
    <location>
        <position position="57"/>
    </location>
    <ligand>
        <name>Mg(2+)</name>
        <dbReference type="ChEBI" id="CHEBI:18420"/>
        <label>1</label>
    </ligand>
</feature>
<feature type="binding site" evidence="1">
    <location>
        <position position="55"/>
    </location>
    <ligand>
        <name>Mg(2+)</name>
        <dbReference type="ChEBI" id="CHEBI:18420"/>
        <label>4</label>
    </ligand>
</feature>
<accession>A0A7X5UT11</accession>
<feature type="binding site" evidence="1">
    <location>
        <position position="57"/>
    </location>
    <ligand>
        <name>Mg(2+)</name>
        <dbReference type="ChEBI" id="CHEBI:18420"/>
        <label>2</label>
    </ligand>
</feature>
<dbReference type="InterPro" id="IPR036921">
    <property type="entry name" value="PurM-like_N_sf"/>
</dbReference>
<keyword evidence="1" id="KW-0460">Magnesium</keyword>
<feature type="binding site" evidence="1">
    <location>
        <position position="134"/>
    </location>
    <ligand>
        <name>Mg(2+)</name>
        <dbReference type="ChEBI" id="CHEBI:18420"/>
        <label>1</label>
    </ligand>
</feature>
<comment type="catalytic activity">
    <reaction evidence="1">
        <text>thiamine phosphate + ATP = thiamine diphosphate + ADP</text>
        <dbReference type="Rhea" id="RHEA:15913"/>
        <dbReference type="ChEBI" id="CHEBI:30616"/>
        <dbReference type="ChEBI" id="CHEBI:37575"/>
        <dbReference type="ChEBI" id="CHEBI:58937"/>
        <dbReference type="ChEBI" id="CHEBI:456216"/>
        <dbReference type="EC" id="2.7.4.16"/>
    </reaction>
</comment>
<feature type="binding site" evidence="1">
    <location>
        <position position="318"/>
    </location>
    <ligand>
        <name>substrate</name>
    </ligand>
</feature>
<evidence type="ECO:0000256" key="1">
    <source>
        <dbReference type="HAMAP-Rule" id="MF_02128"/>
    </source>
</evidence>
<feature type="binding site" evidence="1">
    <location>
        <begin position="133"/>
        <end position="134"/>
    </location>
    <ligand>
        <name>ATP</name>
        <dbReference type="ChEBI" id="CHEBI:30616"/>
    </ligand>
</feature>
<comment type="pathway">
    <text evidence="1">Cofactor biosynthesis; thiamine diphosphate biosynthesis; thiamine diphosphate from thiamine phosphate: step 1/1.</text>
</comment>
<evidence type="ECO:0000259" key="2">
    <source>
        <dbReference type="Pfam" id="PF00586"/>
    </source>
</evidence>
<feature type="binding site" evidence="1">
    <location>
        <position position="274"/>
    </location>
    <ligand>
        <name>substrate</name>
    </ligand>
</feature>
<feature type="binding site" evidence="1">
    <location>
        <position position="41"/>
    </location>
    <ligand>
        <name>Mg(2+)</name>
        <dbReference type="ChEBI" id="CHEBI:18420"/>
        <label>3</label>
    </ligand>
</feature>
<dbReference type="EMBL" id="JAAOYM010000001">
    <property type="protein sequence ID" value="NIJ13640.1"/>
    <property type="molecule type" value="Genomic_DNA"/>
</dbReference>
<feature type="binding site" evidence="1">
    <location>
        <position position="224"/>
    </location>
    <ligand>
        <name>Mg(2+)</name>
        <dbReference type="ChEBI" id="CHEBI:18420"/>
        <label>5</label>
    </ligand>
</feature>
<feature type="binding site" evidence="1">
    <location>
        <position position="86"/>
    </location>
    <ligand>
        <name>Mg(2+)</name>
        <dbReference type="ChEBI" id="CHEBI:18420"/>
        <label>4</label>
    </ligand>
</feature>
<keyword evidence="1 3" id="KW-0418">Kinase</keyword>
<comment type="caution">
    <text evidence="1">Lacks conserved residue(s) required for the propagation of feature annotation.</text>
</comment>
<feature type="binding site" evidence="1">
    <location>
        <position position="56"/>
    </location>
    <ligand>
        <name>Mg(2+)</name>
        <dbReference type="ChEBI" id="CHEBI:18420"/>
        <label>1</label>
    </ligand>
</feature>
<feature type="binding site" evidence="1">
    <location>
        <position position="223"/>
    </location>
    <ligand>
        <name>ATP</name>
        <dbReference type="ChEBI" id="CHEBI:30616"/>
    </ligand>
</feature>
<dbReference type="RefSeq" id="WP_167173563.1">
    <property type="nucleotide sequence ID" value="NZ_JAAOYM010000001.1"/>
</dbReference>
<feature type="binding site" evidence="1">
    <location>
        <position position="64"/>
    </location>
    <ligand>
        <name>substrate</name>
    </ligand>
</feature>
<dbReference type="HAMAP" id="MF_02128">
    <property type="entry name" value="TMP_kinase"/>
    <property type="match status" value="1"/>
</dbReference>
<dbReference type="GO" id="GO:0000287">
    <property type="term" value="F:magnesium ion binding"/>
    <property type="evidence" value="ECO:0007669"/>
    <property type="project" value="UniProtKB-UniRule"/>
</dbReference>
<dbReference type="AlphaFoldDB" id="A0A7X5UT11"/>
<feature type="binding site" evidence="1">
    <location>
        <position position="86"/>
    </location>
    <ligand>
        <name>Mg(2+)</name>
        <dbReference type="ChEBI" id="CHEBI:18420"/>
        <label>2</label>
    </ligand>
</feature>
<dbReference type="Proteomes" id="UP000545493">
    <property type="component" value="Unassembled WGS sequence"/>
</dbReference>
<dbReference type="EC" id="2.7.4.16" evidence="1"/>
<feature type="binding site" evidence="1">
    <location>
        <position position="41"/>
    </location>
    <ligand>
        <name>Mg(2+)</name>
        <dbReference type="ChEBI" id="CHEBI:18420"/>
        <label>4</label>
    </ligand>
</feature>
<keyword evidence="1" id="KW-0067">ATP-binding</keyword>
<feature type="binding site" evidence="1">
    <location>
        <position position="159"/>
    </location>
    <ligand>
        <name>ATP</name>
        <dbReference type="ChEBI" id="CHEBI:30616"/>
    </ligand>
</feature>
<comment type="function">
    <text evidence="1">Catalyzes the ATP-dependent phosphorylation of thiamine-monophosphate (TMP) to form thiamine-pyrophosphate (TPP), the active form of vitamin B1.</text>
</comment>
<dbReference type="NCBIfam" id="TIGR01379">
    <property type="entry name" value="thiL"/>
    <property type="match status" value="1"/>
</dbReference>
<organism evidence="3 4">
    <name type="scientific">Saccharomonospora amisosensis</name>
    <dbReference type="NCBI Taxonomy" id="1128677"/>
    <lineage>
        <taxon>Bacteria</taxon>
        <taxon>Bacillati</taxon>
        <taxon>Actinomycetota</taxon>
        <taxon>Actinomycetes</taxon>
        <taxon>Pseudonocardiales</taxon>
        <taxon>Pseudonocardiaceae</taxon>
        <taxon>Saccharomonospora</taxon>
    </lineage>
</organism>